<keyword evidence="4" id="KW-1185">Reference proteome</keyword>
<protein>
    <submittedName>
        <fullName evidence="3">RsbT co-antagonist protein RsbRC</fullName>
    </submittedName>
</protein>
<keyword evidence="1" id="KW-0597">Phosphoprotein</keyword>
<dbReference type="EMBL" id="BJYL01000053">
    <property type="protein sequence ID" value="GEN84929.1"/>
    <property type="molecule type" value="Genomic_DNA"/>
</dbReference>
<reference evidence="3 4" key="1">
    <citation type="submission" date="2019-07" db="EMBL/GenBank/DDBJ databases">
        <title>Whole genome shotgun sequence of Sporosarcina luteola NBRC 105378.</title>
        <authorList>
            <person name="Hosoyama A."/>
            <person name="Uohara A."/>
            <person name="Ohji S."/>
            <person name="Ichikawa N."/>
        </authorList>
    </citation>
    <scope>NUCLEOTIDE SEQUENCE [LARGE SCALE GENOMIC DNA]</scope>
    <source>
        <strain evidence="3 4">NBRC 105378</strain>
    </source>
</reference>
<organism evidence="3 4">
    <name type="scientific">Sporosarcina luteola</name>
    <dbReference type="NCBI Taxonomy" id="582850"/>
    <lineage>
        <taxon>Bacteria</taxon>
        <taxon>Bacillati</taxon>
        <taxon>Bacillota</taxon>
        <taxon>Bacilli</taxon>
        <taxon>Bacillales</taxon>
        <taxon>Caryophanaceae</taxon>
        <taxon>Sporosarcina</taxon>
    </lineage>
</organism>
<dbReference type="InterPro" id="IPR036513">
    <property type="entry name" value="STAS_dom_sf"/>
</dbReference>
<evidence type="ECO:0000313" key="4">
    <source>
        <dbReference type="Proteomes" id="UP000321901"/>
    </source>
</evidence>
<feature type="domain" description="STAS" evidence="2">
    <location>
        <begin position="166"/>
        <end position="277"/>
    </location>
</feature>
<proteinExistence type="predicted"/>
<dbReference type="PANTHER" id="PTHR33745">
    <property type="entry name" value="RSBT ANTAGONIST PROTEIN RSBS-RELATED"/>
    <property type="match status" value="1"/>
</dbReference>
<dbReference type="PANTHER" id="PTHR33745:SF3">
    <property type="entry name" value="RSBT CO-ANTAGONIST PROTEIN RSBRC"/>
    <property type="match status" value="1"/>
</dbReference>
<dbReference type="PROSITE" id="PS50801">
    <property type="entry name" value="STAS"/>
    <property type="match status" value="1"/>
</dbReference>
<name>A0A511ZBV6_9BACL</name>
<dbReference type="Gene3D" id="3.30.750.24">
    <property type="entry name" value="STAS domain"/>
    <property type="match status" value="1"/>
</dbReference>
<dbReference type="OrthoDB" id="9800154at2"/>
<dbReference type="InterPro" id="IPR051932">
    <property type="entry name" value="Bact_StressResp_Reg"/>
</dbReference>
<dbReference type="InterPro" id="IPR002645">
    <property type="entry name" value="STAS_dom"/>
</dbReference>
<accession>A0A511ZBV6</accession>
<dbReference type="Pfam" id="PF01740">
    <property type="entry name" value="STAS"/>
    <property type="match status" value="1"/>
</dbReference>
<dbReference type="AlphaFoldDB" id="A0A511ZBV6"/>
<dbReference type="SUPFAM" id="SSF52091">
    <property type="entry name" value="SpoIIaa-like"/>
    <property type="match status" value="1"/>
</dbReference>
<gene>
    <name evidence="3" type="primary">rsbRC</name>
    <name evidence="3" type="ORF">SLU01_32410</name>
</gene>
<sequence length="284" mass="32242">MGEMNQKLFDFLIENADAITEDWLTHRKEADGSIYSKDAGDQAETILREQNRLTNLTVASSLLQDCTIFQENKKNWALVVAESRVKSNTPIFEVLEALGKVRCTHWEFVKRFVDREGDAVLRTDIMEWGIALHKAFDELMVEFSKRYDELMNRRLNAQLSLIEELNAPIIKINAMIGVLPIIGDVDTMRAQSIMDYVPNKCVELDVDHLFIDLSGVSVIDTMVANHLYQLMQILDLLGIKSTMTGIRPEIAQTSVQLGLDFTKINTYSSLQLALVNSFNNVILK</sequence>
<dbReference type="Proteomes" id="UP000321901">
    <property type="component" value="Unassembled WGS sequence"/>
</dbReference>
<evidence type="ECO:0000313" key="3">
    <source>
        <dbReference type="EMBL" id="GEN84929.1"/>
    </source>
</evidence>
<evidence type="ECO:0000259" key="2">
    <source>
        <dbReference type="PROSITE" id="PS50801"/>
    </source>
</evidence>
<comment type="caution">
    <text evidence="3">The sequence shown here is derived from an EMBL/GenBank/DDBJ whole genome shotgun (WGS) entry which is preliminary data.</text>
</comment>
<evidence type="ECO:0000256" key="1">
    <source>
        <dbReference type="ARBA" id="ARBA00022553"/>
    </source>
</evidence>
<dbReference type="RefSeq" id="WP_147060245.1">
    <property type="nucleotide sequence ID" value="NZ_BJYL01000053.1"/>
</dbReference>
<dbReference type="CDD" id="cd07041">
    <property type="entry name" value="STAS_RsbR_RsbS_like"/>
    <property type="match status" value="1"/>
</dbReference>